<comment type="caution">
    <text evidence="2">The sequence shown here is derived from an EMBL/GenBank/DDBJ whole genome shotgun (WGS) entry which is preliminary data.</text>
</comment>
<reference evidence="2" key="2">
    <citation type="journal article" date="2020" name="Int. J. Syst. Evol. Microbiol.">
        <title>Gordonia crocea sp. nov. and Gordonia spumicola sp. nov. isolated from sludge of a wastewater treatment plant.</title>
        <authorList>
            <person name="Tamura T."/>
            <person name="Saito S."/>
            <person name="Hamada M."/>
            <person name="Kang Y."/>
            <person name="Hoshino Y."/>
            <person name="Gonoi T."/>
            <person name="Mikami Y."/>
            <person name="Yaguchi T."/>
        </authorList>
    </citation>
    <scope>NUCLEOTIDE SEQUENCE</scope>
    <source>
        <strain evidence="2">NBRC 107696</strain>
    </source>
</reference>
<evidence type="ECO:0000313" key="2">
    <source>
        <dbReference type="EMBL" id="GEE04165.1"/>
    </source>
</evidence>
<protein>
    <recommendedName>
        <fullName evidence="4">SalK</fullName>
    </recommendedName>
</protein>
<keyword evidence="3" id="KW-1185">Reference proteome</keyword>
<accession>A0A7I9VFQ3</accession>
<dbReference type="Proteomes" id="UP000444960">
    <property type="component" value="Unassembled WGS sequence"/>
</dbReference>
<proteinExistence type="predicted"/>
<evidence type="ECO:0008006" key="4">
    <source>
        <dbReference type="Google" id="ProtNLM"/>
    </source>
</evidence>
<dbReference type="OrthoDB" id="157052at2"/>
<dbReference type="EMBL" id="BJOV01000002">
    <property type="protein sequence ID" value="GEE00236.1"/>
    <property type="molecule type" value="Genomic_DNA"/>
</dbReference>
<dbReference type="Pfam" id="PF21863">
    <property type="entry name" value="HTH_67"/>
    <property type="match status" value="1"/>
</dbReference>
<dbReference type="InterPro" id="IPR054058">
    <property type="entry name" value="HTH_67"/>
</dbReference>
<organism evidence="2 3">
    <name type="scientific">Gordonia spumicola</name>
    <dbReference type="NCBI Taxonomy" id="589161"/>
    <lineage>
        <taxon>Bacteria</taxon>
        <taxon>Bacillati</taxon>
        <taxon>Actinomycetota</taxon>
        <taxon>Actinomycetes</taxon>
        <taxon>Mycobacteriales</taxon>
        <taxon>Gordoniaceae</taxon>
        <taxon>Gordonia</taxon>
    </lineage>
</organism>
<gene>
    <name evidence="1" type="ORF">nbrc107696_06820</name>
    <name evidence="2" type="ORF">nbrc107696_46110</name>
</gene>
<evidence type="ECO:0000313" key="1">
    <source>
        <dbReference type="EMBL" id="GEE00236.1"/>
    </source>
</evidence>
<dbReference type="NCBIfam" id="NF047719">
    <property type="entry name" value="SCO6745_fam_HTH"/>
    <property type="match status" value="1"/>
</dbReference>
<dbReference type="EMBL" id="BJOV01000008">
    <property type="protein sequence ID" value="GEE04165.1"/>
    <property type="molecule type" value="Genomic_DNA"/>
</dbReference>
<evidence type="ECO:0000313" key="3">
    <source>
        <dbReference type="Proteomes" id="UP000444960"/>
    </source>
</evidence>
<reference evidence="3" key="1">
    <citation type="submission" date="2019-06" db="EMBL/GenBank/DDBJ databases">
        <title>Gordonia isolated from sludge of a wastewater treatment plant.</title>
        <authorList>
            <person name="Tamura T."/>
            <person name="Aoyama K."/>
            <person name="Kang Y."/>
            <person name="Saito S."/>
            <person name="Akiyama N."/>
            <person name="Yazawa K."/>
            <person name="Gonoi T."/>
            <person name="Mikami Y."/>
        </authorList>
    </citation>
    <scope>NUCLEOTIDE SEQUENCE [LARGE SCALE GENOMIC DNA]</scope>
    <source>
        <strain evidence="3">NBRC 107696</strain>
    </source>
</reference>
<dbReference type="AlphaFoldDB" id="A0A7I9VFQ3"/>
<dbReference type="RefSeq" id="WP_161894160.1">
    <property type="nucleotide sequence ID" value="NZ_BJOV01000002.1"/>
</dbReference>
<sequence length="283" mass="30419">MTAARTAYDSLEPFHVVAYFNPGIGAALADTGLDPHAFYLGGRGAPLGDAAAEVVASTFYNFSPALVSTGWAAARDVGLEKVAERRYLMLDEVLRHILGDDADNPEIAELADGFGRLAEGLPLGGRALAAAWSATTPPDGNNLLSLWNNIAILREWRGDNHIAVLVLHGLDGIDACTFHEATLPDPTIRRRVMGRRMTQLTRGWSDEQWEASIDSLVERGIAERTDDGHRLTSDGAALYDDIEATTDALGETVWAGAGDLIARMRPYVKAVIDAGILPGTTKR</sequence>
<name>A0A7I9VFQ3_9ACTN</name>